<dbReference type="InterPro" id="IPR014755">
    <property type="entry name" value="Cu-Rt/internalin_Ig-like"/>
</dbReference>
<feature type="compositionally biased region" description="Pro residues" evidence="3">
    <location>
        <begin position="245"/>
        <end position="265"/>
    </location>
</feature>
<evidence type="ECO:0000313" key="6">
    <source>
        <dbReference type="Proteomes" id="UP000199202"/>
    </source>
</evidence>
<dbReference type="InterPro" id="IPR014756">
    <property type="entry name" value="Ig_E-set"/>
</dbReference>
<feature type="region of interest" description="Disordered" evidence="3">
    <location>
        <begin position="181"/>
        <end position="214"/>
    </location>
</feature>
<gene>
    <name evidence="5" type="ORF">SAMN05421869_104371</name>
</gene>
<dbReference type="GO" id="GO:0046688">
    <property type="term" value="P:response to copper ion"/>
    <property type="evidence" value="ECO:0007669"/>
    <property type="project" value="InterPro"/>
</dbReference>
<keyword evidence="2" id="KW-0186">Copper</keyword>
<dbReference type="Proteomes" id="UP000199202">
    <property type="component" value="Unassembled WGS sequence"/>
</dbReference>
<feature type="region of interest" description="Disordered" evidence="3">
    <location>
        <begin position="240"/>
        <end position="279"/>
    </location>
</feature>
<dbReference type="GO" id="GO:0005507">
    <property type="term" value="F:copper ion binding"/>
    <property type="evidence" value="ECO:0007669"/>
    <property type="project" value="InterPro"/>
</dbReference>
<keyword evidence="1" id="KW-0732">Signal</keyword>
<evidence type="ECO:0000256" key="2">
    <source>
        <dbReference type="ARBA" id="ARBA00023008"/>
    </source>
</evidence>
<evidence type="ECO:0000259" key="4">
    <source>
        <dbReference type="Pfam" id="PF04234"/>
    </source>
</evidence>
<dbReference type="EMBL" id="FNDJ01000004">
    <property type="protein sequence ID" value="SDI13763.1"/>
    <property type="molecule type" value="Genomic_DNA"/>
</dbReference>
<dbReference type="GO" id="GO:0042597">
    <property type="term" value="C:periplasmic space"/>
    <property type="evidence" value="ECO:0007669"/>
    <property type="project" value="InterPro"/>
</dbReference>
<keyword evidence="6" id="KW-1185">Reference proteome</keyword>
<evidence type="ECO:0000256" key="3">
    <source>
        <dbReference type="SAM" id="MobiDB-lite"/>
    </source>
</evidence>
<organism evidence="5 6">
    <name type="scientific">Nonomuraea jiangxiensis</name>
    <dbReference type="NCBI Taxonomy" id="633440"/>
    <lineage>
        <taxon>Bacteria</taxon>
        <taxon>Bacillati</taxon>
        <taxon>Actinomycetota</taxon>
        <taxon>Actinomycetes</taxon>
        <taxon>Streptosporangiales</taxon>
        <taxon>Streptosporangiaceae</taxon>
        <taxon>Nonomuraea</taxon>
    </lineage>
</organism>
<sequence length="279" mass="28422">MDRVASRLLAGAVLGLAALLLSVVAGGARPAFAHGRLAVSTPADGGRLAEPLEAVSLAFTEKPAPFAYFTVTAPNGDRVDRPWSHAEPFRLDEPVREYQLINGSWQPQLFHAGFPAKVPVGYWPGQGRYVVRYHTVASDGEEVKGEVRFTYTGPTTPAPPGWRAPADRPSPELAAAVGRVRGAPGQAPTAPASAGPAPPSTAASAAGSAPGPEAGTDVSAWVFPALLLLGAAVLLAGVARRRPSGTPPGPAPPGPQAGPAPPGPQRPADAGTSSSRTSQ</sequence>
<dbReference type="STRING" id="633440.SAMN05421869_104371"/>
<dbReference type="InterPro" id="IPR007348">
    <property type="entry name" value="CopC_dom"/>
</dbReference>
<protein>
    <recommendedName>
        <fullName evidence="4">CopC domain-containing protein</fullName>
    </recommendedName>
</protein>
<reference evidence="5 6" key="1">
    <citation type="submission" date="2016-10" db="EMBL/GenBank/DDBJ databases">
        <authorList>
            <person name="de Groot N.N."/>
        </authorList>
    </citation>
    <scope>NUCLEOTIDE SEQUENCE [LARGE SCALE GENOMIC DNA]</scope>
    <source>
        <strain evidence="5 6">CGMCC 4.6533</strain>
    </source>
</reference>
<feature type="region of interest" description="Disordered" evidence="3">
    <location>
        <begin position="150"/>
        <end position="169"/>
    </location>
</feature>
<dbReference type="AlphaFoldDB" id="A0A1G8I4H5"/>
<dbReference type="SUPFAM" id="SSF81296">
    <property type="entry name" value="E set domains"/>
    <property type="match status" value="1"/>
</dbReference>
<proteinExistence type="predicted"/>
<dbReference type="Gene3D" id="2.60.40.1220">
    <property type="match status" value="1"/>
</dbReference>
<name>A0A1G8I4H5_9ACTN</name>
<dbReference type="RefSeq" id="WP_090930837.1">
    <property type="nucleotide sequence ID" value="NZ_FNDJ01000004.1"/>
</dbReference>
<feature type="domain" description="CopC" evidence="4">
    <location>
        <begin position="34"/>
        <end position="150"/>
    </location>
</feature>
<dbReference type="Pfam" id="PF04234">
    <property type="entry name" value="CopC"/>
    <property type="match status" value="1"/>
</dbReference>
<dbReference type="OrthoDB" id="3543759at2"/>
<evidence type="ECO:0000313" key="5">
    <source>
        <dbReference type="EMBL" id="SDI13763.1"/>
    </source>
</evidence>
<evidence type="ECO:0000256" key="1">
    <source>
        <dbReference type="ARBA" id="ARBA00022729"/>
    </source>
</evidence>
<accession>A0A1G8I4H5</accession>